<keyword evidence="4" id="KW-0443">Lipid metabolism</keyword>
<dbReference type="PANTHER" id="PTHR11066:SF34">
    <property type="entry name" value="ACYL-COENZYME A THIOESTERASE 8"/>
    <property type="match status" value="1"/>
</dbReference>
<gene>
    <name evidence="11" type="ORF">SAMN04488498_11068</name>
</gene>
<sequence>MSAAMQELLSILDLEKLEHNLYRGRSPKVNWQRVFGGQTIAQSLVAAQRTVEPDRHAHSLHAYFMRPGDITVPIIYEVERLRDGGSFTTRRVTAIQHGHAIFSLEASFQVDEQGLEHQVAMPRDVPGPERLKTQRELLDHAKHVPENIRRYWARERPLEIKPVTLEHYTSREKLPPEQNIWLRTTGAVPADRAMQTAVLAYLSDMTLLDTSTFPHGRAVFDPDLQVASLDHAMWFHRPHPLDGWLLYTQDTPSSSGSRGFTRGAIYGEDGTLIASVAQEGLIRLRVR</sequence>
<dbReference type="CDD" id="cd03445">
    <property type="entry name" value="Thioesterase_II_repeat2"/>
    <property type="match status" value="1"/>
</dbReference>
<dbReference type="Pfam" id="PF13622">
    <property type="entry name" value="4HBT_3"/>
    <property type="match status" value="1"/>
</dbReference>
<dbReference type="InterPro" id="IPR003703">
    <property type="entry name" value="Acyl_CoA_thio"/>
</dbReference>
<dbReference type="CDD" id="cd03444">
    <property type="entry name" value="Thioesterase_II_repeat1"/>
    <property type="match status" value="1"/>
</dbReference>
<dbReference type="RefSeq" id="WP_149761324.1">
    <property type="nucleotide sequence ID" value="NZ_BSPE01000007.1"/>
</dbReference>
<evidence type="ECO:0000256" key="4">
    <source>
        <dbReference type="ARBA" id="ARBA00023098"/>
    </source>
</evidence>
<keyword evidence="3" id="KW-0378">Hydrolase</keyword>
<evidence type="ECO:0000256" key="7">
    <source>
        <dbReference type="ARBA" id="ARBA00071120"/>
    </source>
</evidence>
<evidence type="ECO:0000256" key="3">
    <source>
        <dbReference type="ARBA" id="ARBA00022801"/>
    </source>
</evidence>
<evidence type="ECO:0000313" key="12">
    <source>
        <dbReference type="Proteomes" id="UP000323300"/>
    </source>
</evidence>
<dbReference type="PANTHER" id="PTHR11066">
    <property type="entry name" value="ACYL-COA THIOESTERASE"/>
    <property type="match status" value="1"/>
</dbReference>
<accession>A0A1I4BF33</accession>
<dbReference type="FunFam" id="2.40.160.210:FF:000001">
    <property type="entry name" value="Acyl-CoA thioesterase II"/>
    <property type="match status" value="1"/>
</dbReference>
<dbReference type="OrthoDB" id="9781019at2"/>
<feature type="domain" description="Acyl-CoA thioesterase 2 C-terminal" evidence="9">
    <location>
        <begin position="154"/>
        <end position="281"/>
    </location>
</feature>
<dbReference type="InterPro" id="IPR025652">
    <property type="entry name" value="TesB_C"/>
</dbReference>
<dbReference type="GO" id="GO:0006637">
    <property type="term" value="P:acyl-CoA metabolic process"/>
    <property type="evidence" value="ECO:0007669"/>
    <property type="project" value="InterPro"/>
</dbReference>
<comment type="catalytic activity">
    <reaction evidence="6">
        <text>a fatty acyl-CoA + H2O = a fatty acid + CoA + H(+)</text>
        <dbReference type="Rhea" id="RHEA:16781"/>
        <dbReference type="ChEBI" id="CHEBI:15377"/>
        <dbReference type="ChEBI" id="CHEBI:15378"/>
        <dbReference type="ChEBI" id="CHEBI:28868"/>
        <dbReference type="ChEBI" id="CHEBI:57287"/>
        <dbReference type="ChEBI" id="CHEBI:77636"/>
        <dbReference type="EC" id="3.1.2.20"/>
    </reaction>
    <physiologicalReaction direction="left-to-right" evidence="6">
        <dbReference type="Rhea" id="RHEA:16782"/>
    </physiologicalReaction>
</comment>
<dbReference type="EC" id="3.1.2.20" evidence="5"/>
<name>A0A1I4BF33_9HYPH</name>
<dbReference type="Gene3D" id="2.40.160.210">
    <property type="entry name" value="Acyl-CoA thioesterase, double hotdog domain"/>
    <property type="match status" value="1"/>
</dbReference>
<dbReference type="InterPro" id="IPR029069">
    <property type="entry name" value="HotDog_dom_sf"/>
</dbReference>
<dbReference type="InterPro" id="IPR042171">
    <property type="entry name" value="Acyl-CoA_hotdog"/>
</dbReference>
<dbReference type="Pfam" id="PF02551">
    <property type="entry name" value="Acyl_CoA_thio"/>
    <property type="match status" value="1"/>
</dbReference>
<evidence type="ECO:0000256" key="1">
    <source>
        <dbReference type="ARBA" id="ARBA00006538"/>
    </source>
</evidence>
<dbReference type="EMBL" id="FOSL01000010">
    <property type="protein sequence ID" value="SFK66747.1"/>
    <property type="molecule type" value="Genomic_DNA"/>
</dbReference>
<proteinExistence type="inferred from homology"/>
<dbReference type="GO" id="GO:0009062">
    <property type="term" value="P:fatty acid catabolic process"/>
    <property type="evidence" value="ECO:0007669"/>
    <property type="project" value="TreeGrafter"/>
</dbReference>
<evidence type="ECO:0000256" key="5">
    <source>
        <dbReference type="ARBA" id="ARBA00038894"/>
    </source>
</evidence>
<reference evidence="11 12" key="1">
    <citation type="submission" date="2016-10" db="EMBL/GenBank/DDBJ databases">
        <authorList>
            <person name="Varghese N."/>
            <person name="Submissions S."/>
        </authorList>
    </citation>
    <scope>NUCLEOTIDE SEQUENCE [LARGE SCALE GENOMIC DNA]</scope>
    <source>
        <strain evidence="11 12">DSM 21822</strain>
    </source>
</reference>
<evidence type="ECO:0000256" key="2">
    <source>
        <dbReference type="ARBA" id="ARBA00011881"/>
    </source>
</evidence>
<comment type="similarity">
    <text evidence="1">Belongs to the C/M/P thioester hydrolase family.</text>
</comment>
<evidence type="ECO:0000313" key="11">
    <source>
        <dbReference type="EMBL" id="SFK66747.1"/>
    </source>
</evidence>
<organism evidence="11 12">
    <name type="scientific">Neomesorhizobium albiziae</name>
    <dbReference type="NCBI Taxonomy" id="335020"/>
    <lineage>
        <taxon>Bacteria</taxon>
        <taxon>Pseudomonadati</taxon>
        <taxon>Pseudomonadota</taxon>
        <taxon>Alphaproteobacteria</taxon>
        <taxon>Hyphomicrobiales</taxon>
        <taxon>Phyllobacteriaceae</taxon>
        <taxon>Neomesorhizobium</taxon>
    </lineage>
</organism>
<dbReference type="SUPFAM" id="SSF54637">
    <property type="entry name" value="Thioesterase/thiol ester dehydrase-isomerase"/>
    <property type="match status" value="2"/>
</dbReference>
<feature type="domain" description="Acyl-CoA thioesterase-like N-terminal HotDog" evidence="10">
    <location>
        <begin position="31"/>
        <end position="109"/>
    </location>
</feature>
<comment type="subunit">
    <text evidence="2">Homotetramer.</text>
</comment>
<evidence type="ECO:0000256" key="6">
    <source>
        <dbReference type="ARBA" id="ARBA00050943"/>
    </source>
</evidence>
<protein>
    <recommendedName>
        <fullName evidence="7">Acyl-CoA thioesterase 2</fullName>
        <ecNumber evidence="5">3.1.2.20</ecNumber>
    </recommendedName>
    <alternativeName>
        <fullName evidence="8">Thioesterase II</fullName>
    </alternativeName>
</protein>
<dbReference type="InterPro" id="IPR049449">
    <property type="entry name" value="TesB_ACOT8-like_N"/>
</dbReference>
<dbReference type="GO" id="GO:0047617">
    <property type="term" value="F:fatty acyl-CoA hydrolase activity"/>
    <property type="evidence" value="ECO:0007669"/>
    <property type="project" value="UniProtKB-EC"/>
</dbReference>
<keyword evidence="12" id="KW-1185">Reference proteome</keyword>
<evidence type="ECO:0000256" key="8">
    <source>
        <dbReference type="ARBA" id="ARBA00079653"/>
    </source>
</evidence>
<dbReference type="AlphaFoldDB" id="A0A1I4BF33"/>
<evidence type="ECO:0000259" key="10">
    <source>
        <dbReference type="Pfam" id="PF13622"/>
    </source>
</evidence>
<dbReference type="Proteomes" id="UP000323300">
    <property type="component" value="Unassembled WGS sequence"/>
</dbReference>
<evidence type="ECO:0000259" key="9">
    <source>
        <dbReference type="Pfam" id="PF02551"/>
    </source>
</evidence>